<accession>A0A285TYN0</accession>
<protein>
    <submittedName>
        <fullName evidence="1">Uncharacterized protein</fullName>
    </submittedName>
</protein>
<evidence type="ECO:0000313" key="1">
    <source>
        <dbReference type="EMBL" id="SOC31042.1"/>
    </source>
</evidence>
<evidence type="ECO:0000313" key="2">
    <source>
        <dbReference type="Proteomes" id="UP000219068"/>
    </source>
</evidence>
<name>A0A285TYN0_9PROT</name>
<sequence>MARFDLKIKNGGGWKLTRRRKLEFTPLEIYSVACFLLRSGRRLHDSRMIYCFLNWSKPPLAIGAYEGLWQCAYPSGNRGSRHLPVISTKANVRKPIAHDAGLTPDAILLSVSSAI</sequence>
<reference evidence="1 2" key="1">
    <citation type="submission" date="2017-08" db="EMBL/GenBank/DDBJ databases">
        <authorList>
            <person name="de Groot N.N."/>
        </authorList>
    </citation>
    <scope>NUCLEOTIDE SEQUENCE [LARGE SCALE GENOMIC DNA]</scope>
    <source>
        <strain evidence="1 2">USBA 78</strain>
    </source>
</reference>
<dbReference type="EMBL" id="OBMM01000012">
    <property type="protein sequence ID" value="SOC31042.1"/>
    <property type="molecule type" value="Genomic_DNA"/>
</dbReference>
<dbReference type="AlphaFoldDB" id="A0A285TYN0"/>
<proteinExistence type="predicted"/>
<gene>
    <name evidence="1" type="ORF">SAMN05428964_11220</name>
</gene>
<dbReference type="Proteomes" id="UP000219068">
    <property type="component" value="Unassembled WGS sequence"/>
</dbReference>
<organism evidence="1 2">
    <name type="scientific">Thalassospira xiamenensis</name>
    <dbReference type="NCBI Taxonomy" id="220697"/>
    <lineage>
        <taxon>Bacteria</taxon>
        <taxon>Pseudomonadati</taxon>
        <taxon>Pseudomonadota</taxon>
        <taxon>Alphaproteobacteria</taxon>
        <taxon>Rhodospirillales</taxon>
        <taxon>Thalassospiraceae</taxon>
        <taxon>Thalassospira</taxon>
    </lineage>
</organism>